<feature type="binding site" evidence="6">
    <location>
        <begin position="221"/>
        <end position="225"/>
    </location>
    <ligand>
        <name>ATP</name>
        <dbReference type="ChEBI" id="CHEBI:30616"/>
    </ligand>
</feature>
<dbReference type="GO" id="GO:0000287">
    <property type="term" value="F:magnesium ion binding"/>
    <property type="evidence" value="ECO:0007669"/>
    <property type="project" value="UniProtKB-UniRule"/>
</dbReference>
<dbReference type="HAMAP" id="MF_00020">
    <property type="entry name" value="Acetate_kinase"/>
    <property type="match status" value="1"/>
</dbReference>
<feature type="binding site" evidence="6">
    <location>
        <position position="17"/>
    </location>
    <ligand>
        <name>ATP</name>
        <dbReference type="ChEBI" id="CHEBI:30616"/>
    </ligand>
</feature>
<organism evidence="8 9">
    <name type="scientific">Microbacterium oryzae</name>
    <dbReference type="NCBI Taxonomy" id="743009"/>
    <lineage>
        <taxon>Bacteria</taxon>
        <taxon>Bacillati</taxon>
        <taxon>Actinomycetota</taxon>
        <taxon>Actinomycetes</taxon>
        <taxon>Micrococcales</taxon>
        <taxon>Microbacteriaceae</taxon>
        <taxon>Microbacterium</taxon>
    </lineage>
</organism>
<evidence type="ECO:0000313" key="8">
    <source>
        <dbReference type="EMBL" id="QGU28646.1"/>
    </source>
</evidence>
<keyword evidence="9" id="KW-1185">Reference proteome</keyword>
<feature type="site" description="Transition state stabilizer" evidence="6">
    <location>
        <position position="193"/>
    </location>
</feature>
<comment type="cofactor">
    <cofactor evidence="6">
        <name>Mg(2+)</name>
        <dbReference type="ChEBI" id="CHEBI:18420"/>
    </cofactor>
    <cofactor evidence="6">
        <name>Mn(2+)</name>
        <dbReference type="ChEBI" id="CHEBI:29035"/>
    </cofactor>
    <text evidence="6">Mg(2+). Can also accept Mn(2+).</text>
</comment>
<dbReference type="SUPFAM" id="SSF53067">
    <property type="entry name" value="Actin-like ATPase domain"/>
    <property type="match status" value="2"/>
</dbReference>
<keyword evidence="2 6" id="KW-0808">Transferase</keyword>
<feature type="active site" description="Proton donor/acceptor" evidence="6">
    <location>
        <position position="161"/>
    </location>
</feature>
<comment type="function">
    <text evidence="6">Catalyzes the formation of acetyl phosphate from acetate and ATP. Can also catalyze the reverse reaction.</text>
</comment>
<dbReference type="PRINTS" id="PR00471">
    <property type="entry name" value="ACETATEKNASE"/>
</dbReference>
<comment type="subcellular location">
    <subcellularLocation>
        <location evidence="6">Cytoplasm</location>
    </subcellularLocation>
</comment>
<dbReference type="RefSeq" id="WP_156243195.1">
    <property type="nucleotide sequence ID" value="NZ_BAAAZL010000007.1"/>
</dbReference>
<evidence type="ECO:0000256" key="3">
    <source>
        <dbReference type="ARBA" id="ARBA00022741"/>
    </source>
</evidence>
<keyword evidence="3 6" id="KW-0547">Nucleotide-binding</keyword>
<dbReference type="EC" id="2.7.2.1" evidence="6"/>
<dbReference type="InterPro" id="IPR000890">
    <property type="entry name" value="Aliphatic_acid_kin_short-chain"/>
</dbReference>
<comment type="similarity">
    <text evidence="1 6 7">Belongs to the acetokinase family.</text>
</comment>
<reference evidence="8 9" key="1">
    <citation type="submission" date="2018-09" db="EMBL/GenBank/DDBJ databases">
        <title>Whole genome sequencing of Microbacterium oryzae strain MB-10T.</title>
        <authorList>
            <person name="Das S.K."/>
        </authorList>
    </citation>
    <scope>NUCLEOTIDE SEQUENCE [LARGE SCALE GENOMIC DNA]</scope>
    <source>
        <strain evidence="8 9">MB-10</strain>
    </source>
</reference>
<dbReference type="InterPro" id="IPR023865">
    <property type="entry name" value="Aliphatic_acid_kinase_CS"/>
</dbReference>
<gene>
    <name evidence="6" type="primary">ackA</name>
    <name evidence="8" type="ORF">D7D94_13945</name>
</gene>
<dbReference type="InterPro" id="IPR004372">
    <property type="entry name" value="Ac/propionate_kinase"/>
</dbReference>
<dbReference type="GO" id="GO:0006083">
    <property type="term" value="P:acetate metabolic process"/>
    <property type="evidence" value="ECO:0007669"/>
    <property type="project" value="TreeGrafter"/>
</dbReference>
<feature type="binding site" evidence="6">
    <location>
        <begin position="295"/>
        <end position="297"/>
    </location>
    <ligand>
        <name>ATP</name>
        <dbReference type="ChEBI" id="CHEBI:30616"/>
    </ligand>
</feature>
<proteinExistence type="inferred from homology"/>
<accession>A0A6I6DWU1</accession>
<dbReference type="AlphaFoldDB" id="A0A6I6DWU1"/>
<dbReference type="NCBIfam" id="TIGR00016">
    <property type="entry name" value="ackA"/>
    <property type="match status" value="1"/>
</dbReference>
<feature type="binding site" evidence="6">
    <location>
        <position position="104"/>
    </location>
    <ligand>
        <name>substrate</name>
    </ligand>
</feature>
<keyword evidence="4 6" id="KW-0418">Kinase</keyword>
<comment type="pathway">
    <text evidence="6">Metabolic intermediate biosynthesis; acetyl-CoA biosynthesis; acetyl-CoA from acetate: step 1/2.</text>
</comment>
<comment type="subunit">
    <text evidence="6">Homodimer.</text>
</comment>
<dbReference type="GO" id="GO:0005524">
    <property type="term" value="F:ATP binding"/>
    <property type="evidence" value="ECO:0007669"/>
    <property type="project" value="UniProtKB-KW"/>
</dbReference>
<dbReference type="UniPathway" id="UPA00340">
    <property type="reaction ID" value="UER00458"/>
</dbReference>
<feature type="site" description="Transition state stabilizer" evidence="6">
    <location>
        <position position="254"/>
    </location>
</feature>
<evidence type="ECO:0000256" key="2">
    <source>
        <dbReference type="ARBA" id="ARBA00022679"/>
    </source>
</evidence>
<dbReference type="PIRSF" id="PIRSF000722">
    <property type="entry name" value="Acetate_prop_kin"/>
    <property type="match status" value="1"/>
</dbReference>
<evidence type="ECO:0000256" key="4">
    <source>
        <dbReference type="ARBA" id="ARBA00022777"/>
    </source>
</evidence>
<dbReference type="KEGG" id="moj:D7D94_13945"/>
<dbReference type="EMBL" id="CP032550">
    <property type="protein sequence ID" value="QGU28646.1"/>
    <property type="molecule type" value="Genomic_DNA"/>
</dbReference>
<feature type="binding site" evidence="6">
    <location>
        <begin position="343"/>
        <end position="347"/>
    </location>
    <ligand>
        <name>ATP</name>
        <dbReference type="ChEBI" id="CHEBI:30616"/>
    </ligand>
</feature>
<dbReference type="PANTHER" id="PTHR21060">
    <property type="entry name" value="ACETATE KINASE"/>
    <property type="match status" value="1"/>
</dbReference>
<dbReference type="GO" id="GO:0008776">
    <property type="term" value="F:acetate kinase activity"/>
    <property type="evidence" value="ECO:0007669"/>
    <property type="project" value="UniProtKB-UniRule"/>
</dbReference>
<feature type="binding site" evidence="6">
    <location>
        <position position="10"/>
    </location>
    <ligand>
        <name>Mg(2+)</name>
        <dbReference type="ChEBI" id="CHEBI:18420"/>
    </ligand>
</feature>
<evidence type="ECO:0000313" key="9">
    <source>
        <dbReference type="Proteomes" id="UP000422989"/>
    </source>
</evidence>
<evidence type="ECO:0000256" key="5">
    <source>
        <dbReference type="ARBA" id="ARBA00022840"/>
    </source>
</evidence>
<evidence type="ECO:0000256" key="6">
    <source>
        <dbReference type="HAMAP-Rule" id="MF_00020"/>
    </source>
</evidence>
<keyword evidence="5 6" id="KW-0067">ATP-binding</keyword>
<evidence type="ECO:0000256" key="7">
    <source>
        <dbReference type="RuleBase" id="RU003835"/>
    </source>
</evidence>
<keyword evidence="6" id="KW-0479">Metal-binding</keyword>
<dbReference type="PROSITE" id="PS01076">
    <property type="entry name" value="ACETATE_KINASE_2"/>
    <property type="match status" value="1"/>
</dbReference>
<dbReference type="GO" id="GO:0005737">
    <property type="term" value="C:cytoplasm"/>
    <property type="evidence" value="ECO:0007669"/>
    <property type="project" value="UniProtKB-SubCell"/>
</dbReference>
<keyword evidence="6" id="KW-0963">Cytoplasm</keyword>
<dbReference type="OrthoDB" id="9802453at2"/>
<dbReference type="Proteomes" id="UP000422989">
    <property type="component" value="Chromosome"/>
</dbReference>
<dbReference type="CDD" id="cd24010">
    <property type="entry name" value="ASKHA_NBD_AcK_PK"/>
    <property type="match status" value="1"/>
</dbReference>
<dbReference type="Pfam" id="PF00871">
    <property type="entry name" value="Acetate_kinase"/>
    <property type="match status" value="1"/>
</dbReference>
<comment type="catalytic activity">
    <reaction evidence="6">
        <text>acetate + ATP = acetyl phosphate + ADP</text>
        <dbReference type="Rhea" id="RHEA:11352"/>
        <dbReference type="ChEBI" id="CHEBI:22191"/>
        <dbReference type="ChEBI" id="CHEBI:30089"/>
        <dbReference type="ChEBI" id="CHEBI:30616"/>
        <dbReference type="ChEBI" id="CHEBI:456216"/>
        <dbReference type="EC" id="2.7.2.1"/>
    </reaction>
</comment>
<keyword evidence="6" id="KW-0460">Magnesium</keyword>
<dbReference type="PANTHER" id="PTHR21060:SF15">
    <property type="entry name" value="ACETATE KINASE-RELATED"/>
    <property type="match status" value="1"/>
</dbReference>
<dbReference type="InterPro" id="IPR043129">
    <property type="entry name" value="ATPase_NBD"/>
</dbReference>
<feature type="binding site" evidence="6">
    <location>
        <position position="398"/>
    </location>
    <ligand>
        <name>Mg(2+)</name>
        <dbReference type="ChEBI" id="CHEBI:18420"/>
    </ligand>
</feature>
<protein>
    <recommendedName>
        <fullName evidence="6">Acetate kinase</fullName>
        <ecNumber evidence="6">2.7.2.1</ecNumber>
    </recommendedName>
    <alternativeName>
        <fullName evidence="6">Acetokinase</fullName>
    </alternativeName>
</protein>
<name>A0A6I6DWU1_9MICO</name>
<evidence type="ECO:0000256" key="1">
    <source>
        <dbReference type="ARBA" id="ARBA00008748"/>
    </source>
</evidence>
<sequence>MGGTSVLVVNSGSSSFKYQLIDMQTERVLASGLVERIGQDRGAARHTVRYAAGAGEPAPAIAEATHTRETAIPDHTAGFRVMLDAFAEHGPLLDPADLAAVGHRVVHGGARFFEPTVVTDLVEINIDELSVLAPLHNPGALQGIRAARRAFPGVAHVAVFDTAFHQTLPPAAYTYAIDREVAAAHRIRRYGFHGTSHKYVAEAAARHVGRPLTELRQIVFHLGNGASVTAVDGGRSVETSMGMTPLEGLVMGTRSGDLDPAVLFQLARRADMTTGELDRLLNTRSGLKGLAGVSDMRDVQERRAAGDEAAQLAFDVYVHRLRAYAGAYLAQLGGVDVISFTAGVGENAPQVRAAALATLGFAGVEIDEARNESASRGEIAVISTDASRVAVLVVPTDEELEIARQSLAAAS</sequence>
<dbReference type="GO" id="GO:0006085">
    <property type="term" value="P:acetyl-CoA biosynthetic process"/>
    <property type="evidence" value="ECO:0007669"/>
    <property type="project" value="UniProtKB-UniRule"/>
</dbReference>
<dbReference type="PROSITE" id="PS01075">
    <property type="entry name" value="ACETATE_KINASE_1"/>
    <property type="match status" value="1"/>
</dbReference>
<dbReference type="Gene3D" id="3.30.420.40">
    <property type="match status" value="2"/>
</dbReference>